<dbReference type="Proteomes" id="UP000186309">
    <property type="component" value="Chromosome"/>
</dbReference>
<dbReference type="InterPro" id="IPR023296">
    <property type="entry name" value="Glyco_hydro_beta-prop_sf"/>
</dbReference>
<keyword evidence="6" id="KW-0732">Signal</keyword>
<dbReference type="InterPro" id="IPR006710">
    <property type="entry name" value="Glyco_hydro_43"/>
</dbReference>
<evidence type="ECO:0000256" key="3">
    <source>
        <dbReference type="ARBA" id="ARBA00022801"/>
    </source>
</evidence>
<dbReference type="AlphaFoldDB" id="A0A1U7CXM9"/>
<dbReference type="Gene3D" id="2.115.10.20">
    <property type="entry name" value="Glycosyl hydrolase domain, family 43"/>
    <property type="match status" value="1"/>
</dbReference>
<organism evidence="7 8">
    <name type="scientific">Paludisphaera borealis</name>
    <dbReference type="NCBI Taxonomy" id="1387353"/>
    <lineage>
        <taxon>Bacteria</taxon>
        <taxon>Pseudomonadati</taxon>
        <taxon>Planctomycetota</taxon>
        <taxon>Planctomycetia</taxon>
        <taxon>Isosphaerales</taxon>
        <taxon>Isosphaeraceae</taxon>
        <taxon>Paludisphaera</taxon>
    </lineage>
</organism>
<name>A0A1U7CXM9_9BACT</name>
<dbReference type="Pfam" id="PF04616">
    <property type="entry name" value="Glyco_hydro_43"/>
    <property type="match status" value="1"/>
</dbReference>
<evidence type="ECO:0000256" key="1">
    <source>
        <dbReference type="ARBA" id="ARBA00004834"/>
    </source>
</evidence>
<comment type="similarity">
    <text evidence="2 5">Belongs to the glycosyl hydrolase 43 family.</text>
</comment>
<dbReference type="OrthoDB" id="9758923at2"/>
<keyword evidence="4 5" id="KW-0326">Glycosidase</keyword>
<gene>
    <name evidence="7" type="ORF">BSF38_05213</name>
</gene>
<evidence type="ECO:0000256" key="4">
    <source>
        <dbReference type="ARBA" id="ARBA00023295"/>
    </source>
</evidence>
<dbReference type="GO" id="GO:0004553">
    <property type="term" value="F:hydrolase activity, hydrolyzing O-glycosyl compounds"/>
    <property type="evidence" value="ECO:0007669"/>
    <property type="project" value="InterPro"/>
</dbReference>
<dbReference type="PANTHER" id="PTHR43301">
    <property type="entry name" value="ARABINAN ENDO-1,5-ALPHA-L-ARABINOSIDASE"/>
    <property type="match status" value="1"/>
</dbReference>
<dbReference type="RefSeq" id="WP_076349958.1">
    <property type="nucleotide sequence ID" value="NZ_CP019082.1"/>
</dbReference>
<dbReference type="STRING" id="1387353.BSF38_05213"/>
<dbReference type="CDD" id="cd08983">
    <property type="entry name" value="GH43_Bt3655-like"/>
    <property type="match status" value="1"/>
</dbReference>
<dbReference type="EMBL" id="CP019082">
    <property type="protein sequence ID" value="APW63639.1"/>
    <property type="molecule type" value="Genomic_DNA"/>
</dbReference>
<dbReference type="PANTHER" id="PTHR43301:SF3">
    <property type="entry name" value="ARABINAN ENDO-1,5-ALPHA-L-ARABINOSIDASE A-RELATED"/>
    <property type="match status" value="1"/>
</dbReference>
<feature type="signal peptide" evidence="6">
    <location>
        <begin position="1"/>
        <end position="17"/>
    </location>
</feature>
<reference evidence="8" key="1">
    <citation type="submission" date="2016-12" db="EMBL/GenBank/DDBJ databases">
        <title>Comparative genomics of four Isosphaeraceae planctomycetes: a common pool of plasmids and glycoside hydrolase genes.</title>
        <authorList>
            <person name="Ivanova A."/>
        </authorList>
    </citation>
    <scope>NUCLEOTIDE SEQUENCE [LARGE SCALE GENOMIC DNA]</scope>
    <source>
        <strain evidence="8">PX4</strain>
    </source>
</reference>
<accession>A0A1U7CXM9</accession>
<evidence type="ECO:0000256" key="5">
    <source>
        <dbReference type="RuleBase" id="RU361187"/>
    </source>
</evidence>
<evidence type="ECO:0000256" key="2">
    <source>
        <dbReference type="ARBA" id="ARBA00009865"/>
    </source>
</evidence>
<keyword evidence="8" id="KW-1185">Reference proteome</keyword>
<proteinExistence type="inferred from homology"/>
<dbReference type="InterPro" id="IPR050727">
    <property type="entry name" value="GH43_arabinanases"/>
</dbReference>
<protein>
    <submittedName>
        <fullName evidence="7">Inverting glycoside hydrolase</fullName>
    </submittedName>
</protein>
<evidence type="ECO:0000313" key="8">
    <source>
        <dbReference type="Proteomes" id="UP000186309"/>
    </source>
</evidence>
<comment type="pathway">
    <text evidence="1">Glycan metabolism; L-arabinan degradation.</text>
</comment>
<feature type="chain" id="PRO_5012052616" evidence="6">
    <location>
        <begin position="18"/>
        <end position="318"/>
    </location>
</feature>
<keyword evidence="3 5" id="KW-0378">Hydrolase</keyword>
<evidence type="ECO:0000313" key="7">
    <source>
        <dbReference type="EMBL" id="APW63639.1"/>
    </source>
</evidence>
<dbReference type="KEGG" id="pbor:BSF38_05213"/>
<sequence length="318" mass="35301">MKSAPVLAALAAMIAFAGASPADDPKSDDSALLFTSFRGNGEDGLHLATSKDGYSWTPINDDKPFLKSKIGDGLMRDPHLIQGPDATFQLVWTTGWSKHGLGYAHSKDLIHWSEPRLLDVMKTEPKARNVWAPEVFYDEAGARFVLFWSSTIPGRFPDTDAAGDDDYNHRIYATTTRDFETFTPTRLLYEPGFNTIDATMARDGDRYVLFIKDETRNPPAKNLRVAFGASPLGPFGPPSPPITGAYWAEGPTAIQFGGVWHVYFDRYTEHRYGLVTSTDLTQWKDESDRVHFPPGFRHGSVVRVPSSILTKLESVAGR</sequence>
<evidence type="ECO:0000256" key="6">
    <source>
        <dbReference type="SAM" id="SignalP"/>
    </source>
</evidence>
<dbReference type="SUPFAM" id="SSF75005">
    <property type="entry name" value="Arabinanase/levansucrase/invertase"/>
    <property type="match status" value="1"/>
</dbReference>
<dbReference type="GO" id="GO:0005975">
    <property type="term" value="P:carbohydrate metabolic process"/>
    <property type="evidence" value="ECO:0007669"/>
    <property type="project" value="InterPro"/>
</dbReference>